<dbReference type="RefSeq" id="WP_208148472.1">
    <property type="nucleotide sequence ID" value="NZ_JAGETV010000007.1"/>
</dbReference>
<organism evidence="2 3">
    <name type="scientific">Thiomicrorhabdus marina</name>
    <dbReference type="NCBI Taxonomy" id="2818442"/>
    <lineage>
        <taxon>Bacteria</taxon>
        <taxon>Pseudomonadati</taxon>
        <taxon>Pseudomonadota</taxon>
        <taxon>Gammaproteobacteria</taxon>
        <taxon>Thiotrichales</taxon>
        <taxon>Piscirickettsiaceae</taxon>
        <taxon>Thiomicrorhabdus</taxon>
    </lineage>
</organism>
<reference evidence="2 3" key="1">
    <citation type="submission" date="2021-03" db="EMBL/GenBank/DDBJ databases">
        <title>Thiomicrorhabdus sp.nov.,novel sulfur-oxidizing bacteria isolated from coastal sediment.</title>
        <authorList>
            <person name="Liu X."/>
        </authorList>
    </citation>
    <scope>NUCLEOTIDE SEQUENCE [LARGE SCALE GENOMIC DNA]</scope>
    <source>
        <strain evidence="2 3">6S2-11</strain>
    </source>
</reference>
<gene>
    <name evidence="2" type="ORF">J3998_05480</name>
</gene>
<sequence length="79" mass="8163">MSEQTSGEIPVNVMADAKPAASSTTAPKAPAKAAAKKPVAKKAPVKKPAAKPAAKAAAVKETHIADKIKALPRRRVWPD</sequence>
<dbReference type="EMBL" id="JAGETV010000007">
    <property type="protein sequence ID" value="MBO1927022.1"/>
    <property type="molecule type" value="Genomic_DNA"/>
</dbReference>
<proteinExistence type="predicted"/>
<keyword evidence="3" id="KW-1185">Reference proteome</keyword>
<feature type="compositionally biased region" description="Basic residues" evidence="1">
    <location>
        <begin position="34"/>
        <end position="49"/>
    </location>
</feature>
<feature type="compositionally biased region" description="Low complexity" evidence="1">
    <location>
        <begin position="17"/>
        <end position="33"/>
    </location>
</feature>
<name>A0ABS3Q410_9GAMM</name>
<evidence type="ECO:0000256" key="1">
    <source>
        <dbReference type="SAM" id="MobiDB-lite"/>
    </source>
</evidence>
<dbReference type="Proteomes" id="UP000664835">
    <property type="component" value="Unassembled WGS sequence"/>
</dbReference>
<accession>A0ABS3Q410</accession>
<protein>
    <submittedName>
        <fullName evidence="2">Uncharacterized protein</fullName>
    </submittedName>
</protein>
<evidence type="ECO:0000313" key="2">
    <source>
        <dbReference type="EMBL" id="MBO1927022.1"/>
    </source>
</evidence>
<comment type="caution">
    <text evidence="2">The sequence shown here is derived from an EMBL/GenBank/DDBJ whole genome shotgun (WGS) entry which is preliminary data.</text>
</comment>
<evidence type="ECO:0000313" key="3">
    <source>
        <dbReference type="Proteomes" id="UP000664835"/>
    </source>
</evidence>
<feature type="region of interest" description="Disordered" evidence="1">
    <location>
        <begin position="1"/>
        <end position="61"/>
    </location>
</feature>